<evidence type="ECO:0000256" key="1">
    <source>
        <dbReference type="SAM" id="Phobius"/>
    </source>
</evidence>
<feature type="transmembrane region" description="Helical" evidence="1">
    <location>
        <begin position="23"/>
        <end position="48"/>
    </location>
</feature>
<keyword evidence="1" id="KW-0472">Membrane</keyword>
<organism evidence="2 3">
    <name type="scientific">Brassica rapa subsp. trilocularis</name>
    <dbReference type="NCBI Taxonomy" id="1813537"/>
    <lineage>
        <taxon>Eukaryota</taxon>
        <taxon>Viridiplantae</taxon>
        <taxon>Streptophyta</taxon>
        <taxon>Embryophyta</taxon>
        <taxon>Tracheophyta</taxon>
        <taxon>Spermatophyta</taxon>
        <taxon>Magnoliopsida</taxon>
        <taxon>eudicotyledons</taxon>
        <taxon>Gunneridae</taxon>
        <taxon>Pentapetalae</taxon>
        <taxon>rosids</taxon>
        <taxon>malvids</taxon>
        <taxon>Brassicales</taxon>
        <taxon>Brassicaceae</taxon>
        <taxon>Brassiceae</taxon>
        <taxon>Brassica</taxon>
    </lineage>
</organism>
<proteinExistence type="predicted"/>
<evidence type="ECO:0000313" key="2">
    <source>
        <dbReference type="EMBL" id="KAG5393373.1"/>
    </source>
</evidence>
<dbReference type="EMBL" id="JADBGQ010000006">
    <property type="protein sequence ID" value="KAG5393373.1"/>
    <property type="molecule type" value="Genomic_DNA"/>
</dbReference>
<sequence length="83" mass="9248">MVRNLDHSYLVGESVSYTVRESVTFVILVPDLTLVLTPYLAGIIQLIFCSTQHLNLLRSSKQGTSPASYVPDPLRSSIHLDLF</sequence>
<keyword evidence="1" id="KW-0812">Transmembrane</keyword>
<evidence type="ECO:0000313" key="3">
    <source>
        <dbReference type="Proteomes" id="UP000823674"/>
    </source>
</evidence>
<keyword evidence="1" id="KW-1133">Transmembrane helix</keyword>
<reference evidence="2 3" key="1">
    <citation type="submission" date="2021-03" db="EMBL/GenBank/DDBJ databases">
        <authorList>
            <person name="King G.J."/>
            <person name="Bancroft I."/>
            <person name="Baten A."/>
            <person name="Bloomfield J."/>
            <person name="Borpatragohain P."/>
            <person name="He Z."/>
            <person name="Irish N."/>
            <person name="Irwin J."/>
            <person name="Liu K."/>
            <person name="Mauleon R.P."/>
            <person name="Moore J."/>
            <person name="Morris R."/>
            <person name="Ostergaard L."/>
            <person name="Wang B."/>
            <person name="Wells R."/>
        </authorList>
    </citation>
    <scope>NUCLEOTIDE SEQUENCE [LARGE SCALE GENOMIC DNA]</scope>
    <source>
        <strain evidence="2">R-o-18</strain>
        <tissue evidence="2">Leaf</tissue>
    </source>
</reference>
<protein>
    <submittedName>
        <fullName evidence="2">Uncharacterized protein</fullName>
    </submittedName>
</protein>
<accession>A0ABQ7M5Q6</accession>
<gene>
    <name evidence="2" type="primary">A06g505000.1_BraROA</name>
    <name evidence="2" type="ORF">IGI04_023336</name>
</gene>
<name>A0ABQ7M5Q6_BRACM</name>
<comment type="caution">
    <text evidence="2">The sequence shown here is derived from an EMBL/GenBank/DDBJ whole genome shotgun (WGS) entry which is preliminary data.</text>
</comment>
<dbReference type="Proteomes" id="UP000823674">
    <property type="component" value="Chromosome A06"/>
</dbReference>
<keyword evidence="3" id="KW-1185">Reference proteome</keyword>